<dbReference type="InterPro" id="IPR018028">
    <property type="entry name" value="Catalase"/>
</dbReference>
<evidence type="ECO:0000259" key="17">
    <source>
        <dbReference type="SMART" id="SM01060"/>
    </source>
</evidence>
<dbReference type="Pfam" id="PF06628">
    <property type="entry name" value="Catalase-rel"/>
    <property type="match status" value="1"/>
</dbReference>
<dbReference type="RefSeq" id="WP_038482521.1">
    <property type="nucleotide sequence ID" value="NZ_CP003923.1"/>
</dbReference>
<accession>A0A060M647</accession>
<protein>
    <recommendedName>
        <fullName evidence="3 10">Catalase</fullName>
        <ecNumber evidence="3 10">1.11.1.6</ecNumber>
    </recommendedName>
</protein>
<dbReference type="PATRIC" id="fig|1246626.3.peg.2970"/>
<feature type="binding site" evidence="13">
    <location>
        <position position="369"/>
    </location>
    <ligand>
        <name>heme</name>
        <dbReference type="ChEBI" id="CHEBI:30413"/>
    </ligand>
</feature>
<evidence type="ECO:0000256" key="11">
    <source>
        <dbReference type="PIRSR" id="PIRSR038927-1"/>
    </source>
</evidence>
<dbReference type="Pfam" id="PF00199">
    <property type="entry name" value="Catalase"/>
    <property type="match status" value="1"/>
</dbReference>
<sequence>MERKPKRPNRKAEQVEQFSRNNYNKPLTTNQGISIANDENTLKAGERGPSLLEDFMMREKLSHFDRERIPERVVHARGYGAYGTFRVYESQKALTKAHFLQDPSLETPVFLRFSEVAGSKGAAETVRDVRGFALKFYTEEGNFDLVGNNIPVFFIQDGVKFPDLIHAVKPEPNNEIPQASTAHDNFWDFIANNEESAHMMMWIMSDRTIPRSFRTMEGFGVHTFRLVNEAGKAHFVKFHWKPKAGIHSLVWDESQKLSGIDPDFHRRDLWNIIEAGGEAVWELGIQVIEEKDEFSFDFDILDSTKLWPEEEVAVRIIGEMRLNRNVENVFAETEQVALHPGNIVPGIDFTDDPLLQTRLFSYTDTQLYRVGTNHQDLPINRPICPFHNNQRDGAMRYIVDKGKVNYHKNSLWNNTPYEVNPKKGGFVTYPEKVNGVKIRKTAKSFVNHYSQARLFWNSMSSWERDHIANAFSFELGKVMSKSVRKQMINQIGRVSTELATVVAKQIGVQPPTTTESKERRSSPALSMAHQPESVQWLKVGVLLTEGFDGPETKRVVDRLKSEGVQIEYLSEKQAKVDGTDQVSFIPDASFLTGSPLLYDSIYVAGGKNPDAYSVGQMDYFIREQFIHYKPIGVAKSVEPILRKLGIVGKEGVLVNQNEDFLQHYLRALGKQRFFARI</sequence>
<evidence type="ECO:0000256" key="12">
    <source>
        <dbReference type="PIRSR" id="PIRSR038927-2"/>
    </source>
</evidence>
<organism evidence="18 19">
    <name type="scientific">Shouchella lehensis G1</name>
    <dbReference type="NCBI Taxonomy" id="1246626"/>
    <lineage>
        <taxon>Bacteria</taxon>
        <taxon>Bacillati</taxon>
        <taxon>Bacillota</taxon>
        <taxon>Bacilli</taxon>
        <taxon>Bacillales</taxon>
        <taxon>Bacillaceae</taxon>
        <taxon>Shouchella</taxon>
    </lineage>
</organism>
<evidence type="ECO:0000256" key="7">
    <source>
        <dbReference type="ARBA" id="ARBA00023002"/>
    </source>
</evidence>
<dbReference type="InterPro" id="IPR041399">
    <property type="entry name" value="Catalase_large_C"/>
</dbReference>
<dbReference type="OrthoDB" id="9760293at2"/>
<evidence type="ECO:0000256" key="10">
    <source>
        <dbReference type="PIRNR" id="PIRNR038927"/>
    </source>
</evidence>
<dbReference type="PROSITE" id="PS00437">
    <property type="entry name" value="CATALASE_1"/>
    <property type="match status" value="1"/>
</dbReference>
<gene>
    <name evidence="18" type="ORF">BleG1_2980</name>
</gene>
<dbReference type="Proteomes" id="UP000027142">
    <property type="component" value="Chromosome"/>
</dbReference>
<feature type="cross-link" description="3'-histidyl-3-tyrosine (His-Tyr)" evidence="14">
    <location>
        <begin position="339"/>
        <end position="362"/>
    </location>
</feature>
<dbReference type="InterPro" id="IPR010582">
    <property type="entry name" value="Catalase_immune_responsive"/>
</dbReference>
<name>A0A060M647_9BACI</name>
<dbReference type="EMBL" id="CP003923">
    <property type="protein sequence ID" value="AIC95544.1"/>
    <property type="molecule type" value="Genomic_DNA"/>
</dbReference>
<comment type="cofactor">
    <cofactor evidence="1 10 12">
        <name>heme</name>
        <dbReference type="ChEBI" id="CHEBI:30413"/>
    </cofactor>
</comment>
<dbReference type="KEGG" id="ble:BleG1_2980"/>
<feature type="binding site" description="axial binding residue" evidence="12">
    <location>
        <position position="362"/>
    </location>
    <ligand>
        <name>heme</name>
        <dbReference type="ChEBI" id="CHEBI:30413"/>
    </ligand>
    <ligandPart>
        <name>Fe</name>
        <dbReference type="ChEBI" id="CHEBI:18248"/>
    </ligandPart>
</feature>
<comment type="similarity">
    <text evidence="2">Belongs to the catalase family. HPII subfamily.</text>
</comment>
<dbReference type="PROSITE" id="PS51402">
    <property type="entry name" value="CATALASE_3"/>
    <property type="match status" value="1"/>
</dbReference>
<dbReference type="GO" id="GO:0004096">
    <property type="term" value="F:catalase activity"/>
    <property type="evidence" value="ECO:0007669"/>
    <property type="project" value="UniProtKB-UniRule"/>
</dbReference>
<dbReference type="PANTHER" id="PTHR42821">
    <property type="entry name" value="CATALASE"/>
    <property type="match status" value="1"/>
</dbReference>
<keyword evidence="9 10" id="KW-0376">Hydrogen peroxide</keyword>
<evidence type="ECO:0000256" key="9">
    <source>
        <dbReference type="ARBA" id="ARBA00023324"/>
    </source>
</evidence>
<evidence type="ECO:0000313" key="18">
    <source>
        <dbReference type="EMBL" id="AIC95544.1"/>
    </source>
</evidence>
<evidence type="ECO:0000256" key="4">
    <source>
        <dbReference type="ARBA" id="ARBA00022559"/>
    </source>
</evidence>
<evidence type="ECO:0000256" key="2">
    <source>
        <dbReference type="ARBA" id="ARBA00010660"/>
    </source>
</evidence>
<dbReference type="GO" id="GO:0020037">
    <property type="term" value="F:heme binding"/>
    <property type="evidence" value="ECO:0007669"/>
    <property type="project" value="UniProtKB-UniRule"/>
</dbReference>
<evidence type="ECO:0000256" key="16">
    <source>
        <dbReference type="SAM" id="MobiDB-lite"/>
    </source>
</evidence>
<dbReference type="GO" id="GO:0046872">
    <property type="term" value="F:metal ion binding"/>
    <property type="evidence" value="ECO:0007669"/>
    <property type="project" value="UniProtKB-KW"/>
</dbReference>
<feature type="binding site" evidence="13">
    <location>
        <position position="358"/>
    </location>
    <ligand>
        <name>heme</name>
        <dbReference type="ChEBI" id="CHEBI:30413"/>
    </ligand>
</feature>
<dbReference type="Gene3D" id="3.40.50.880">
    <property type="match status" value="1"/>
</dbReference>
<feature type="active site" evidence="11">
    <location>
        <position position="75"/>
    </location>
</feature>
<comment type="catalytic activity">
    <reaction evidence="10 15">
        <text>2 H2O2 = O2 + 2 H2O</text>
        <dbReference type="Rhea" id="RHEA:20309"/>
        <dbReference type="ChEBI" id="CHEBI:15377"/>
        <dbReference type="ChEBI" id="CHEBI:15379"/>
        <dbReference type="ChEBI" id="CHEBI:16240"/>
        <dbReference type="EC" id="1.11.1.6"/>
    </reaction>
</comment>
<dbReference type="EC" id="1.11.1.6" evidence="3 10"/>
<dbReference type="SUPFAM" id="SSF52317">
    <property type="entry name" value="Class I glutamine amidotransferase-like"/>
    <property type="match status" value="1"/>
</dbReference>
<dbReference type="CDD" id="cd03132">
    <property type="entry name" value="GATase1_catalase"/>
    <property type="match status" value="1"/>
</dbReference>
<keyword evidence="6 10" id="KW-0479">Metal-binding</keyword>
<dbReference type="SMART" id="SM01060">
    <property type="entry name" value="Catalase"/>
    <property type="match status" value="1"/>
</dbReference>
<feature type="compositionally biased region" description="Polar residues" evidence="16">
    <location>
        <begin position="16"/>
        <end position="31"/>
    </location>
</feature>
<evidence type="ECO:0000256" key="13">
    <source>
        <dbReference type="PIRSR" id="PIRSR038927-3"/>
    </source>
</evidence>
<dbReference type="Gene3D" id="1.20.1370.20">
    <property type="match status" value="1"/>
</dbReference>
<dbReference type="InterPro" id="IPR029062">
    <property type="entry name" value="Class_I_gatase-like"/>
</dbReference>
<dbReference type="InterPro" id="IPR024708">
    <property type="entry name" value="Catalase_AS"/>
</dbReference>
<dbReference type="PANTHER" id="PTHR42821:SF1">
    <property type="entry name" value="CATALASE-B"/>
    <property type="match status" value="1"/>
</dbReference>
<comment type="function">
    <text evidence="10">Decomposes hydrogen peroxide into water and oxygen; serves to protect cells from the toxic effects of hydrogen peroxide.</text>
</comment>
<feature type="binding site" evidence="13">
    <location>
        <position position="161"/>
    </location>
    <ligand>
        <name>heme</name>
        <dbReference type="ChEBI" id="CHEBI:30413"/>
    </ligand>
</feature>
<evidence type="ECO:0000256" key="15">
    <source>
        <dbReference type="RuleBase" id="RU000498"/>
    </source>
</evidence>
<feature type="region of interest" description="Disordered" evidence="16">
    <location>
        <begin position="1"/>
        <end position="31"/>
    </location>
</feature>
<dbReference type="InterPro" id="IPR002226">
    <property type="entry name" value="Catalase_haem_BS"/>
</dbReference>
<dbReference type="AlphaFoldDB" id="A0A060M647"/>
<dbReference type="PROSITE" id="PS00438">
    <property type="entry name" value="CATALASE_2"/>
    <property type="match status" value="1"/>
</dbReference>
<dbReference type="FunFam" id="2.40.180.10:FF:000003">
    <property type="entry name" value="Catalase"/>
    <property type="match status" value="1"/>
</dbReference>
<proteinExistence type="inferred from homology"/>
<keyword evidence="4 10" id="KW-0575">Peroxidase</keyword>
<dbReference type="eggNOG" id="COG0753">
    <property type="taxonomic scope" value="Bacteria"/>
</dbReference>
<dbReference type="HOGENOM" id="CLU_010645_3_0_9"/>
<dbReference type="SUPFAM" id="SSF56634">
    <property type="entry name" value="Heme-dependent catalase-like"/>
    <property type="match status" value="1"/>
</dbReference>
<dbReference type="GO" id="GO:0005829">
    <property type="term" value="C:cytosol"/>
    <property type="evidence" value="ECO:0007669"/>
    <property type="project" value="TreeGrafter"/>
</dbReference>
<feature type="active site" evidence="11">
    <location>
        <position position="148"/>
    </location>
</feature>
<dbReference type="InterPro" id="IPR024712">
    <property type="entry name" value="Catalase_clade2"/>
</dbReference>
<keyword evidence="7 10" id="KW-0560">Oxidoreductase</keyword>
<keyword evidence="8 10" id="KW-0408">Iron</keyword>
<reference evidence="18 19" key="1">
    <citation type="journal article" date="2014" name="Gene">
        <title>A comparative genomic analysis of the alkalitolerant soil bacterium Bacillus lehensis G1.</title>
        <authorList>
            <person name="Noor Y.M."/>
            <person name="Samsulrizal N.H."/>
            <person name="Jema'on N.A."/>
            <person name="Low K.O."/>
            <person name="Ramli A.N."/>
            <person name="Alias N.I."/>
            <person name="Damis S.I."/>
            <person name="Fuzi S.F."/>
            <person name="Isa M.N."/>
            <person name="Murad A.M."/>
            <person name="Raih M.F."/>
            <person name="Bakar F.D."/>
            <person name="Najimudin N."/>
            <person name="Mahadi N.M."/>
            <person name="Illias R.M."/>
        </authorList>
    </citation>
    <scope>NUCLEOTIDE SEQUENCE [LARGE SCALE GENOMIC DNA]</scope>
    <source>
        <strain evidence="18 19">G1</strain>
    </source>
</reference>
<evidence type="ECO:0000256" key="14">
    <source>
        <dbReference type="PIRSR" id="PIRSR038927-4"/>
    </source>
</evidence>
<evidence type="ECO:0000256" key="5">
    <source>
        <dbReference type="ARBA" id="ARBA00022617"/>
    </source>
</evidence>
<dbReference type="PIRSF" id="PIRSF038927">
    <property type="entry name" value="Catalase_clade2"/>
    <property type="match status" value="1"/>
</dbReference>
<evidence type="ECO:0000256" key="3">
    <source>
        <dbReference type="ARBA" id="ARBA00012314"/>
    </source>
</evidence>
<dbReference type="InterPro" id="IPR011614">
    <property type="entry name" value="Catalase_core"/>
</dbReference>
<dbReference type="GO" id="GO:0042744">
    <property type="term" value="P:hydrogen peroxide catabolic process"/>
    <property type="evidence" value="ECO:0007669"/>
    <property type="project" value="UniProtKB-UniRule"/>
</dbReference>
<dbReference type="InterPro" id="IPR043156">
    <property type="entry name" value="Catalase_clade2_helical"/>
</dbReference>
<feature type="binding site" evidence="13">
    <location>
        <position position="112"/>
    </location>
    <ligand>
        <name>heme</name>
        <dbReference type="ChEBI" id="CHEBI:30413"/>
    </ligand>
</feature>
<feature type="domain" description="Catalase core" evidence="17">
    <location>
        <begin position="28"/>
        <end position="415"/>
    </location>
</feature>
<keyword evidence="19" id="KW-1185">Reference proteome</keyword>
<evidence type="ECO:0000256" key="8">
    <source>
        <dbReference type="ARBA" id="ARBA00023004"/>
    </source>
</evidence>
<evidence type="ECO:0000256" key="6">
    <source>
        <dbReference type="ARBA" id="ARBA00022723"/>
    </source>
</evidence>
<dbReference type="Pfam" id="PF18011">
    <property type="entry name" value="Catalase_C"/>
    <property type="match status" value="1"/>
</dbReference>
<keyword evidence="5 10" id="KW-0349">Heme</keyword>
<dbReference type="GO" id="GO:0006979">
    <property type="term" value="P:response to oxidative stress"/>
    <property type="evidence" value="ECO:0007669"/>
    <property type="project" value="InterPro"/>
</dbReference>
<dbReference type="Gene3D" id="2.40.180.10">
    <property type="entry name" value="Catalase core domain"/>
    <property type="match status" value="1"/>
</dbReference>
<evidence type="ECO:0000256" key="1">
    <source>
        <dbReference type="ARBA" id="ARBA00001971"/>
    </source>
</evidence>
<feature type="binding site" evidence="13">
    <location>
        <position position="72"/>
    </location>
    <ligand>
        <name>heme</name>
        <dbReference type="ChEBI" id="CHEBI:30413"/>
    </ligand>
</feature>
<evidence type="ECO:0000313" key="19">
    <source>
        <dbReference type="Proteomes" id="UP000027142"/>
    </source>
</evidence>
<dbReference type="STRING" id="1246626.BleG1_2980"/>
<dbReference type="InterPro" id="IPR020835">
    <property type="entry name" value="Catalase_sf"/>
</dbReference>
<dbReference type="PRINTS" id="PR00067">
    <property type="entry name" value="CATALASE"/>
</dbReference>